<feature type="non-terminal residue" evidence="1">
    <location>
        <position position="87"/>
    </location>
</feature>
<sequence>FGGREIGYILRRIIAIGRVAQAQLLTVLVVPAPERGRWHSDYASLGPCYERRSKRWKGICGEAQVTLAVLSAHLNTKGRLALLAGDQ</sequence>
<dbReference type="EMBL" id="BTSY01000004">
    <property type="protein sequence ID" value="GMT25224.1"/>
    <property type="molecule type" value="Genomic_DNA"/>
</dbReference>
<gene>
    <name evidence="1" type="ORF">PFISCL1PPCAC_16521</name>
</gene>
<protein>
    <submittedName>
        <fullName evidence="1">Uncharacterized protein</fullName>
    </submittedName>
</protein>
<dbReference type="AlphaFoldDB" id="A0AAV5W5T6"/>
<accession>A0AAV5W5T6</accession>
<reference evidence="1" key="1">
    <citation type="submission" date="2023-10" db="EMBL/GenBank/DDBJ databases">
        <title>Genome assembly of Pristionchus species.</title>
        <authorList>
            <person name="Yoshida K."/>
            <person name="Sommer R.J."/>
        </authorList>
    </citation>
    <scope>NUCLEOTIDE SEQUENCE</scope>
    <source>
        <strain evidence="1">RS5133</strain>
    </source>
</reference>
<comment type="caution">
    <text evidence="1">The sequence shown here is derived from an EMBL/GenBank/DDBJ whole genome shotgun (WGS) entry which is preliminary data.</text>
</comment>
<dbReference type="Proteomes" id="UP001432322">
    <property type="component" value="Unassembled WGS sequence"/>
</dbReference>
<proteinExistence type="predicted"/>
<evidence type="ECO:0000313" key="1">
    <source>
        <dbReference type="EMBL" id="GMT25224.1"/>
    </source>
</evidence>
<organism evidence="1 2">
    <name type="scientific">Pristionchus fissidentatus</name>
    <dbReference type="NCBI Taxonomy" id="1538716"/>
    <lineage>
        <taxon>Eukaryota</taxon>
        <taxon>Metazoa</taxon>
        <taxon>Ecdysozoa</taxon>
        <taxon>Nematoda</taxon>
        <taxon>Chromadorea</taxon>
        <taxon>Rhabditida</taxon>
        <taxon>Rhabditina</taxon>
        <taxon>Diplogasteromorpha</taxon>
        <taxon>Diplogasteroidea</taxon>
        <taxon>Neodiplogasteridae</taxon>
        <taxon>Pristionchus</taxon>
    </lineage>
</organism>
<keyword evidence="2" id="KW-1185">Reference proteome</keyword>
<name>A0AAV5W5T6_9BILA</name>
<evidence type="ECO:0000313" key="2">
    <source>
        <dbReference type="Proteomes" id="UP001432322"/>
    </source>
</evidence>
<feature type="non-terminal residue" evidence="1">
    <location>
        <position position="1"/>
    </location>
</feature>